<keyword evidence="4" id="KW-0418">Kinase</keyword>
<feature type="region of interest" description="Disordered" evidence="2">
    <location>
        <begin position="1"/>
        <end position="167"/>
    </location>
</feature>
<dbReference type="GO" id="GO:0016301">
    <property type="term" value="F:kinase activity"/>
    <property type="evidence" value="ECO:0007669"/>
    <property type="project" value="UniProtKB-KW"/>
</dbReference>
<feature type="compositionally biased region" description="Basic residues" evidence="2">
    <location>
        <begin position="12"/>
        <end position="24"/>
    </location>
</feature>
<protein>
    <submittedName>
        <fullName evidence="4">Kinase-related protein</fullName>
    </submittedName>
</protein>
<proteinExistence type="predicted"/>
<feature type="compositionally biased region" description="Basic and acidic residues" evidence="2">
    <location>
        <begin position="38"/>
        <end position="51"/>
    </location>
</feature>
<feature type="region of interest" description="Disordered" evidence="2">
    <location>
        <begin position="197"/>
        <end position="224"/>
    </location>
</feature>
<name>A0ABQ5E930_9ASTR</name>
<dbReference type="Proteomes" id="UP001151760">
    <property type="component" value="Unassembled WGS sequence"/>
</dbReference>
<feature type="domain" description="CCHC-type" evidence="3">
    <location>
        <begin position="31"/>
        <end position="46"/>
    </location>
</feature>
<keyword evidence="4" id="KW-0808">Transferase</keyword>
<evidence type="ECO:0000256" key="1">
    <source>
        <dbReference type="PROSITE-ProRule" id="PRU00047"/>
    </source>
</evidence>
<accession>A0ABQ5E930</accession>
<keyword evidence="1" id="KW-0479">Metal-binding</keyword>
<feature type="compositionally biased region" description="Low complexity" evidence="2">
    <location>
        <begin position="105"/>
        <end position="153"/>
    </location>
</feature>
<evidence type="ECO:0000313" key="4">
    <source>
        <dbReference type="EMBL" id="GJT47401.1"/>
    </source>
</evidence>
<evidence type="ECO:0000259" key="3">
    <source>
        <dbReference type="PROSITE" id="PS50158"/>
    </source>
</evidence>
<keyword evidence="5" id="KW-1185">Reference proteome</keyword>
<dbReference type="InterPro" id="IPR001878">
    <property type="entry name" value="Znf_CCHC"/>
</dbReference>
<keyword evidence="1" id="KW-0862">Zinc</keyword>
<dbReference type="InterPro" id="IPR036875">
    <property type="entry name" value="Znf_CCHC_sf"/>
</dbReference>
<evidence type="ECO:0000313" key="5">
    <source>
        <dbReference type="Proteomes" id="UP001151760"/>
    </source>
</evidence>
<comment type="caution">
    <text evidence="4">The sequence shown here is derived from an EMBL/GenBank/DDBJ whole genome shotgun (WGS) entry which is preliminary data.</text>
</comment>
<dbReference type="PROSITE" id="PS50158">
    <property type="entry name" value="ZF_CCHC"/>
    <property type="match status" value="1"/>
</dbReference>
<evidence type="ECO:0000256" key="2">
    <source>
        <dbReference type="SAM" id="MobiDB-lite"/>
    </source>
</evidence>
<organism evidence="4 5">
    <name type="scientific">Tanacetum coccineum</name>
    <dbReference type="NCBI Taxonomy" id="301880"/>
    <lineage>
        <taxon>Eukaryota</taxon>
        <taxon>Viridiplantae</taxon>
        <taxon>Streptophyta</taxon>
        <taxon>Embryophyta</taxon>
        <taxon>Tracheophyta</taxon>
        <taxon>Spermatophyta</taxon>
        <taxon>Magnoliopsida</taxon>
        <taxon>eudicotyledons</taxon>
        <taxon>Gunneridae</taxon>
        <taxon>Pentapetalae</taxon>
        <taxon>asterids</taxon>
        <taxon>campanulids</taxon>
        <taxon>Asterales</taxon>
        <taxon>Asteraceae</taxon>
        <taxon>Asteroideae</taxon>
        <taxon>Anthemideae</taxon>
        <taxon>Anthemidinae</taxon>
        <taxon>Tanacetum</taxon>
    </lineage>
</organism>
<gene>
    <name evidence="4" type="ORF">Tco_0956116</name>
</gene>
<dbReference type="EMBL" id="BQNB010016064">
    <property type="protein sequence ID" value="GJT47401.1"/>
    <property type="molecule type" value="Genomic_DNA"/>
</dbReference>
<dbReference type="SUPFAM" id="SSF57756">
    <property type="entry name" value="Retrovirus zinc finger-like domains"/>
    <property type="match status" value="1"/>
</dbReference>
<sequence length="447" mass="49190">MLGRPPVNSKKDRSKMKNQKHVARPPRSMTCKNCGETGHNKNGCEKPKVPDEQANPPNKKANPPSQQANPLKKKDRPMVNDPVNARVPSQSIDKFVTARGGIWMGGTSASGSNRGRGSAKGSNRGRGSASGSNSGKGSASGSNRGRGSACGSNRGRGRGRASGSNKVLSKKSVVDKYILLDEDDLVDVQVEEEVDTRAENVPAADAYENVAAEQDENQDEASRRKRNYKEFWESQYKARMEPECENPITSIRCADVEMPFVVSDGRIQTLQTIITDSSELYTDTKHQTGLQVCDISSSPYQLNIQEERYIDEPKQDVSSVVTPNHLEIQTAECLNLSFRAYGEVEDQHAKADIASVRSSETRASKYGDETQKNTFNDDVDSMVLPAFRRASLDTDNAKLPQNSNIVSFYLMSSQQYDEVKEYFLCIVLLSLGSEAFVPWDIGTGTKD</sequence>
<reference evidence="4" key="2">
    <citation type="submission" date="2022-01" db="EMBL/GenBank/DDBJ databases">
        <authorList>
            <person name="Yamashiro T."/>
            <person name="Shiraishi A."/>
            <person name="Satake H."/>
            <person name="Nakayama K."/>
        </authorList>
    </citation>
    <scope>NUCLEOTIDE SEQUENCE</scope>
</reference>
<reference evidence="4" key="1">
    <citation type="journal article" date="2022" name="Int. J. Mol. Sci.">
        <title>Draft Genome of Tanacetum Coccineum: Genomic Comparison of Closely Related Tanacetum-Family Plants.</title>
        <authorList>
            <person name="Yamashiro T."/>
            <person name="Shiraishi A."/>
            <person name="Nakayama K."/>
            <person name="Satake H."/>
        </authorList>
    </citation>
    <scope>NUCLEOTIDE SEQUENCE</scope>
</reference>
<keyword evidence="1" id="KW-0863">Zinc-finger</keyword>
<feature type="compositionally biased region" description="Low complexity" evidence="2">
    <location>
        <begin position="54"/>
        <end position="64"/>
    </location>
</feature>